<evidence type="ECO:0000256" key="1">
    <source>
        <dbReference type="ARBA" id="ARBA00010718"/>
    </source>
</evidence>
<dbReference type="EC" id="4.2.1.1" evidence="2"/>
<reference evidence="8" key="1">
    <citation type="submission" date="2020-04" db="EMBL/GenBank/DDBJ databases">
        <authorList>
            <person name="Alioto T."/>
            <person name="Alioto T."/>
            <person name="Gomez Garrido J."/>
        </authorList>
    </citation>
    <scope>NUCLEOTIDE SEQUENCE</scope>
    <source>
        <strain evidence="8">A484AB</strain>
    </source>
</reference>
<evidence type="ECO:0000256" key="6">
    <source>
        <dbReference type="ARBA" id="ARBA00048348"/>
    </source>
</evidence>
<evidence type="ECO:0000256" key="2">
    <source>
        <dbReference type="ARBA" id="ARBA00012925"/>
    </source>
</evidence>
<dbReference type="GO" id="GO:0004089">
    <property type="term" value="F:carbonate dehydratase activity"/>
    <property type="evidence" value="ECO:0007669"/>
    <property type="project" value="UniProtKB-EC"/>
</dbReference>
<keyword evidence="9" id="KW-1185">Reference proteome</keyword>
<dbReference type="OrthoDB" id="5986706at2759"/>
<evidence type="ECO:0000256" key="4">
    <source>
        <dbReference type="ARBA" id="ARBA00022833"/>
    </source>
</evidence>
<dbReference type="EMBL" id="CACRXK020039021">
    <property type="protein sequence ID" value="CAB4045364.1"/>
    <property type="molecule type" value="Genomic_DNA"/>
</dbReference>
<evidence type="ECO:0000313" key="8">
    <source>
        <dbReference type="EMBL" id="CAB4045364.1"/>
    </source>
</evidence>
<comment type="caution">
    <text evidence="8">The sequence shown here is derived from an EMBL/GenBank/DDBJ whole genome shotgun (WGS) entry which is preliminary data.</text>
</comment>
<feature type="non-terminal residue" evidence="8">
    <location>
        <position position="104"/>
    </location>
</feature>
<protein>
    <recommendedName>
        <fullName evidence="2">carbonic anhydrase</fullName>
        <ecNumber evidence="2">4.2.1.1</ecNumber>
    </recommendedName>
</protein>
<dbReference type="SUPFAM" id="SSF51069">
    <property type="entry name" value="Carbonic anhydrase"/>
    <property type="match status" value="1"/>
</dbReference>
<comment type="catalytic activity">
    <reaction evidence="6">
        <text>hydrogencarbonate + H(+) = CO2 + H2O</text>
        <dbReference type="Rhea" id="RHEA:10748"/>
        <dbReference type="ChEBI" id="CHEBI:15377"/>
        <dbReference type="ChEBI" id="CHEBI:15378"/>
        <dbReference type="ChEBI" id="CHEBI:16526"/>
        <dbReference type="ChEBI" id="CHEBI:17544"/>
        <dbReference type="EC" id="4.2.1.1"/>
    </reaction>
</comment>
<dbReference type="GO" id="GO:0008270">
    <property type="term" value="F:zinc ion binding"/>
    <property type="evidence" value="ECO:0007669"/>
    <property type="project" value="InterPro"/>
</dbReference>
<dbReference type="AlphaFoldDB" id="A0A6S7KR43"/>
<dbReference type="GO" id="GO:0005886">
    <property type="term" value="C:plasma membrane"/>
    <property type="evidence" value="ECO:0007669"/>
    <property type="project" value="TreeGrafter"/>
</dbReference>
<evidence type="ECO:0000313" key="9">
    <source>
        <dbReference type="Proteomes" id="UP001152795"/>
    </source>
</evidence>
<dbReference type="InterPro" id="IPR023561">
    <property type="entry name" value="Carbonic_anhydrase_a-class"/>
</dbReference>
<dbReference type="PANTHER" id="PTHR18952">
    <property type="entry name" value="CARBONIC ANHYDRASE"/>
    <property type="match status" value="1"/>
</dbReference>
<keyword evidence="3" id="KW-0479">Metal-binding</keyword>
<name>A0A6S7KR43_PARCT</name>
<evidence type="ECO:0000259" key="7">
    <source>
        <dbReference type="PROSITE" id="PS51144"/>
    </source>
</evidence>
<dbReference type="PROSITE" id="PS51144">
    <property type="entry name" value="ALPHA_CA_2"/>
    <property type="match status" value="1"/>
</dbReference>
<dbReference type="InterPro" id="IPR001148">
    <property type="entry name" value="CA_dom"/>
</dbReference>
<dbReference type="Proteomes" id="UP001152795">
    <property type="component" value="Unassembled WGS sequence"/>
</dbReference>
<evidence type="ECO:0000256" key="5">
    <source>
        <dbReference type="ARBA" id="ARBA00023239"/>
    </source>
</evidence>
<organism evidence="8 9">
    <name type="scientific">Paramuricea clavata</name>
    <name type="common">Red gorgonian</name>
    <name type="synonym">Violescent sea-whip</name>
    <dbReference type="NCBI Taxonomy" id="317549"/>
    <lineage>
        <taxon>Eukaryota</taxon>
        <taxon>Metazoa</taxon>
        <taxon>Cnidaria</taxon>
        <taxon>Anthozoa</taxon>
        <taxon>Octocorallia</taxon>
        <taxon>Malacalcyonacea</taxon>
        <taxon>Plexauridae</taxon>
        <taxon>Paramuricea</taxon>
    </lineage>
</organism>
<feature type="domain" description="Alpha-carbonic anhydrase" evidence="7">
    <location>
        <begin position="1"/>
        <end position="104"/>
    </location>
</feature>
<dbReference type="Gene3D" id="3.10.200.10">
    <property type="entry name" value="Alpha carbonic anhydrase"/>
    <property type="match status" value="1"/>
</dbReference>
<proteinExistence type="inferred from homology"/>
<dbReference type="InterPro" id="IPR036398">
    <property type="entry name" value="CA_dom_sf"/>
</dbReference>
<accession>A0A6S7KR43</accession>
<gene>
    <name evidence="8" type="ORF">PACLA_8A071427</name>
</gene>
<dbReference type="Pfam" id="PF00194">
    <property type="entry name" value="Carb_anhydrase"/>
    <property type="match status" value="1"/>
</dbReference>
<keyword evidence="5" id="KW-0456">Lyase</keyword>
<feature type="non-terminal residue" evidence="8">
    <location>
        <position position="1"/>
    </location>
</feature>
<evidence type="ECO:0000256" key="3">
    <source>
        <dbReference type="ARBA" id="ARBA00022723"/>
    </source>
</evidence>
<keyword evidence="4" id="KW-0862">Zinc</keyword>
<dbReference type="PANTHER" id="PTHR18952:SF265">
    <property type="entry name" value="CARBONIC ANHYDRASE"/>
    <property type="match status" value="1"/>
</dbReference>
<sequence length="104" mass="11503">LHLVHLNTKYSNDAEGKKNADGLAVLSVLLRQGGHNNKFNFLNRAAQEVNKPNDKTKITVSSLIDLLPNDKSFYRYNGSLTTPGCEEVVTWTVFANAVQISEAQ</sequence>
<comment type="similarity">
    <text evidence="1">Belongs to the alpha-carbonic anhydrase family.</text>
</comment>